<proteinExistence type="inferred from homology"/>
<dbReference type="InterPro" id="IPR036942">
    <property type="entry name" value="Beta-barrel_TonB_sf"/>
</dbReference>
<evidence type="ECO:0000256" key="10">
    <source>
        <dbReference type="PROSITE-ProRule" id="PRU01360"/>
    </source>
</evidence>
<keyword evidence="9 10" id="KW-0998">Cell outer membrane</keyword>
<evidence type="ECO:0000256" key="4">
    <source>
        <dbReference type="ARBA" id="ARBA00022692"/>
    </source>
</evidence>
<keyword evidence="15" id="KW-0675">Receptor</keyword>
<dbReference type="SUPFAM" id="SSF56935">
    <property type="entry name" value="Porins"/>
    <property type="match status" value="1"/>
</dbReference>
<dbReference type="InterPro" id="IPR000531">
    <property type="entry name" value="Beta-barrel_TonB"/>
</dbReference>
<dbReference type="PROSITE" id="PS52016">
    <property type="entry name" value="TONB_DEPENDENT_REC_3"/>
    <property type="match status" value="1"/>
</dbReference>
<keyword evidence="8 10" id="KW-0472">Membrane</keyword>
<dbReference type="InterPro" id="IPR012910">
    <property type="entry name" value="Plug_dom"/>
</dbReference>
<evidence type="ECO:0000256" key="12">
    <source>
        <dbReference type="SAM" id="SignalP"/>
    </source>
</evidence>
<dbReference type="InterPro" id="IPR039426">
    <property type="entry name" value="TonB-dep_rcpt-like"/>
</dbReference>
<evidence type="ECO:0000256" key="3">
    <source>
        <dbReference type="ARBA" id="ARBA00022452"/>
    </source>
</evidence>
<evidence type="ECO:0000256" key="8">
    <source>
        <dbReference type="ARBA" id="ARBA00023136"/>
    </source>
</evidence>
<keyword evidence="5 12" id="KW-0732">Signal</keyword>
<dbReference type="RefSeq" id="WP_188641488.1">
    <property type="nucleotide sequence ID" value="NZ_BMID01000001.1"/>
</dbReference>
<comment type="subcellular location">
    <subcellularLocation>
        <location evidence="1 10">Cell outer membrane</location>
        <topology evidence="1 10">Multi-pass membrane protein</topology>
    </subcellularLocation>
</comment>
<dbReference type="Gene3D" id="2.170.130.10">
    <property type="entry name" value="TonB-dependent receptor, plug domain"/>
    <property type="match status" value="1"/>
</dbReference>
<name>A0ABQ1F8H5_9SPHN</name>
<feature type="chain" id="PRO_5046735213" evidence="12">
    <location>
        <begin position="21"/>
        <end position="635"/>
    </location>
</feature>
<dbReference type="Pfam" id="PF00593">
    <property type="entry name" value="TonB_dep_Rec_b-barrel"/>
    <property type="match status" value="1"/>
</dbReference>
<evidence type="ECO:0000256" key="2">
    <source>
        <dbReference type="ARBA" id="ARBA00022448"/>
    </source>
</evidence>
<protein>
    <submittedName>
        <fullName evidence="15">TonB-dependent receptor</fullName>
    </submittedName>
</protein>
<keyword evidence="4 10" id="KW-0812">Transmembrane</keyword>
<keyword evidence="16" id="KW-1185">Reference proteome</keyword>
<feature type="signal peptide" evidence="12">
    <location>
        <begin position="1"/>
        <end position="20"/>
    </location>
</feature>
<dbReference type="PANTHER" id="PTHR30069:SF53">
    <property type="entry name" value="COLICIN I RECEPTOR-RELATED"/>
    <property type="match status" value="1"/>
</dbReference>
<accession>A0ABQ1F8H5</accession>
<dbReference type="CDD" id="cd01347">
    <property type="entry name" value="ligand_gated_channel"/>
    <property type="match status" value="1"/>
</dbReference>
<keyword evidence="3 10" id="KW-1134">Transmembrane beta strand</keyword>
<dbReference type="InterPro" id="IPR037066">
    <property type="entry name" value="Plug_dom_sf"/>
</dbReference>
<comment type="similarity">
    <text evidence="10 11">Belongs to the TonB-dependent receptor family.</text>
</comment>
<evidence type="ECO:0000259" key="14">
    <source>
        <dbReference type="Pfam" id="PF07715"/>
    </source>
</evidence>
<gene>
    <name evidence="15" type="ORF">GCM10010923_08140</name>
</gene>
<evidence type="ECO:0000256" key="1">
    <source>
        <dbReference type="ARBA" id="ARBA00004571"/>
    </source>
</evidence>
<dbReference type="PANTHER" id="PTHR30069">
    <property type="entry name" value="TONB-DEPENDENT OUTER MEMBRANE RECEPTOR"/>
    <property type="match status" value="1"/>
</dbReference>
<dbReference type="Proteomes" id="UP000603317">
    <property type="component" value="Unassembled WGS sequence"/>
</dbReference>
<feature type="domain" description="TonB-dependent receptor-like beta-barrel" evidence="13">
    <location>
        <begin position="190"/>
        <end position="609"/>
    </location>
</feature>
<keyword evidence="2 10" id="KW-0813">Transport</keyword>
<dbReference type="EMBL" id="BMID01000001">
    <property type="protein sequence ID" value="GGA01728.1"/>
    <property type="molecule type" value="Genomic_DNA"/>
</dbReference>
<organism evidence="15 16">
    <name type="scientific">Blastomonas marina</name>
    <dbReference type="NCBI Taxonomy" id="1867408"/>
    <lineage>
        <taxon>Bacteria</taxon>
        <taxon>Pseudomonadati</taxon>
        <taxon>Pseudomonadota</taxon>
        <taxon>Alphaproteobacteria</taxon>
        <taxon>Sphingomonadales</taxon>
        <taxon>Sphingomonadaceae</taxon>
        <taxon>Blastomonas</taxon>
    </lineage>
</organism>
<evidence type="ECO:0000256" key="6">
    <source>
        <dbReference type="ARBA" id="ARBA00023065"/>
    </source>
</evidence>
<evidence type="ECO:0000256" key="5">
    <source>
        <dbReference type="ARBA" id="ARBA00022729"/>
    </source>
</evidence>
<evidence type="ECO:0000313" key="15">
    <source>
        <dbReference type="EMBL" id="GGA01728.1"/>
    </source>
</evidence>
<dbReference type="Pfam" id="PF07715">
    <property type="entry name" value="Plug"/>
    <property type="match status" value="1"/>
</dbReference>
<evidence type="ECO:0000256" key="11">
    <source>
        <dbReference type="RuleBase" id="RU003357"/>
    </source>
</evidence>
<evidence type="ECO:0000256" key="9">
    <source>
        <dbReference type="ARBA" id="ARBA00023237"/>
    </source>
</evidence>
<evidence type="ECO:0000259" key="13">
    <source>
        <dbReference type="Pfam" id="PF00593"/>
    </source>
</evidence>
<dbReference type="Gene3D" id="2.40.170.20">
    <property type="entry name" value="TonB-dependent receptor, beta-barrel domain"/>
    <property type="match status" value="1"/>
</dbReference>
<keyword evidence="7 11" id="KW-0798">TonB box</keyword>
<sequence length="635" mass="67786">MRKFLFLLSVSALLPSISQAQESAAPLVESDGADEDARTLTITGDGFAASTELTGESVSILTRSEIEEVQGADIVRVLTRTPGVAASRNGGVGSFTGIRLRGAEAEQLLVLVDGVRVADPAAPGAGFDFGNLLPGTVGRIELLRGSNSTIWGSQAVGGVLLVEGREFDGAEASVEYGARDTLYATAALGLEGERYGLTFSGGHYDTEGFSSAAAGIEADGYRQWQAGARGRFALTDTLDVVASARHADSRLEIDGFPAPAFTLADTAGFQETRESSGRIGLDYGGERLNLTASFSLSDTDRDTFDPGFGTEPSFSTQGRSERAELRGRYFLKPYVVAIAFGGEAEWSRFSSSFDPQQDAEIVGAYAQLEYRVRPLVLNLGVRRDEHDRFGGATSLGADAAWLLGDGWSVKASMGEGFKAPTLFQLYSDYGNAALEPERSVSYDIGIEKGARRSGRFHFAVTAFQRDTEDQVDFVSCFGVTGGICTDRPFGTYDNVGRARARGVEAEATVGLWAKFEAGAAYTYLETANRTPGSANFGNRLARRPDHALTVWGDWRTPLDGLTLGFDIRMASESFDDAGNFNALDGYATADLRARYDLGPVELFGRIENVGDAQYQTAAGYAQAGRGAFVGVRAGY</sequence>
<evidence type="ECO:0000313" key="16">
    <source>
        <dbReference type="Proteomes" id="UP000603317"/>
    </source>
</evidence>
<keyword evidence="6" id="KW-0406">Ion transport</keyword>
<evidence type="ECO:0000256" key="7">
    <source>
        <dbReference type="ARBA" id="ARBA00023077"/>
    </source>
</evidence>
<comment type="caution">
    <text evidence="15">The sequence shown here is derived from an EMBL/GenBank/DDBJ whole genome shotgun (WGS) entry which is preliminary data.</text>
</comment>
<feature type="domain" description="TonB-dependent receptor plug" evidence="14">
    <location>
        <begin position="54"/>
        <end position="159"/>
    </location>
</feature>
<reference evidence="16" key="1">
    <citation type="journal article" date="2019" name="Int. J. Syst. Evol. Microbiol.">
        <title>The Global Catalogue of Microorganisms (GCM) 10K type strain sequencing project: providing services to taxonomists for standard genome sequencing and annotation.</title>
        <authorList>
            <consortium name="The Broad Institute Genomics Platform"/>
            <consortium name="The Broad Institute Genome Sequencing Center for Infectious Disease"/>
            <person name="Wu L."/>
            <person name="Ma J."/>
        </authorList>
    </citation>
    <scope>NUCLEOTIDE SEQUENCE [LARGE SCALE GENOMIC DNA]</scope>
    <source>
        <strain evidence="16">CGMCC 1.15297</strain>
    </source>
</reference>